<sequence length="292" mass="31922">MVTAPERLLLRLEWQVLRRLDGRLNGAYRTHHRGGGVDLAGLREYVDTDDARRIDWSATARVGETLVREYNEDRDLTVWLVLDRSGSMGVGAEGRTKRDVLTELALLLARLFARPGNRVGAVLYDGAAARVVTTGTGRAQALRIGRELLRETRVVTTTTDLAGMLESVAVPARRRALVVVISDFIGSGPWTRPLAMLAYRHDVVALRIVDAADGAIPDVGLLVVEDAETGEQVLVDASDPVFRAGMSSAVAARDAEVSGVLRHVAVPLHQIRTDQDLVDALVRLVAATRWRR</sequence>
<organism evidence="2 3">
    <name type="scientific">Knoellia aerolata DSM 18566</name>
    <dbReference type="NCBI Taxonomy" id="1385519"/>
    <lineage>
        <taxon>Bacteria</taxon>
        <taxon>Bacillati</taxon>
        <taxon>Actinomycetota</taxon>
        <taxon>Actinomycetes</taxon>
        <taxon>Micrococcales</taxon>
        <taxon>Intrasporangiaceae</taxon>
        <taxon>Knoellia</taxon>
    </lineage>
</organism>
<dbReference type="PANTHER" id="PTHR33608:SF6">
    <property type="entry name" value="BLL2464 PROTEIN"/>
    <property type="match status" value="1"/>
</dbReference>
<dbReference type="EMBL" id="AVPL01000037">
    <property type="protein sequence ID" value="KGN40573.1"/>
    <property type="molecule type" value="Genomic_DNA"/>
</dbReference>
<dbReference type="AlphaFoldDB" id="A0A0A0JTW2"/>
<dbReference type="InterPro" id="IPR002881">
    <property type="entry name" value="DUF58"/>
</dbReference>
<protein>
    <submittedName>
        <fullName evidence="2">ATPase</fullName>
    </submittedName>
</protein>
<comment type="caution">
    <text evidence="2">The sequence shown here is derived from an EMBL/GenBank/DDBJ whole genome shotgun (WGS) entry which is preliminary data.</text>
</comment>
<keyword evidence="3" id="KW-1185">Reference proteome</keyword>
<name>A0A0A0JTW2_9MICO</name>
<dbReference type="InterPro" id="IPR036465">
    <property type="entry name" value="vWFA_dom_sf"/>
</dbReference>
<dbReference type="Proteomes" id="UP000030013">
    <property type="component" value="Unassembled WGS sequence"/>
</dbReference>
<dbReference type="SUPFAM" id="SSF53300">
    <property type="entry name" value="vWA-like"/>
    <property type="match status" value="1"/>
</dbReference>
<dbReference type="Pfam" id="PF01882">
    <property type="entry name" value="DUF58"/>
    <property type="match status" value="1"/>
</dbReference>
<accession>A0A0A0JTW2</accession>
<dbReference type="STRING" id="1385519.N801_01735"/>
<feature type="domain" description="DUF58" evidence="1">
    <location>
        <begin position="42"/>
        <end position="254"/>
    </location>
</feature>
<dbReference type="eggNOG" id="COG1721">
    <property type="taxonomic scope" value="Bacteria"/>
</dbReference>
<evidence type="ECO:0000313" key="2">
    <source>
        <dbReference type="EMBL" id="KGN40573.1"/>
    </source>
</evidence>
<dbReference type="RefSeq" id="WP_035938397.1">
    <property type="nucleotide sequence ID" value="NZ_AVPL01000037.1"/>
</dbReference>
<dbReference type="OrthoDB" id="9776116at2"/>
<gene>
    <name evidence="2" type="ORF">N801_01735</name>
</gene>
<evidence type="ECO:0000259" key="1">
    <source>
        <dbReference type="Pfam" id="PF01882"/>
    </source>
</evidence>
<dbReference type="Gene3D" id="3.40.50.410">
    <property type="entry name" value="von Willebrand factor, type A domain"/>
    <property type="match status" value="1"/>
</dbReference>
<reference evidence="2 3" key="1">
    <citation type="submission" date="2013-08" db="EMBL/GenBank/DDBJ databases">
        <title>The genome sequence of Knoellia aerolata.</title>
        <authorList>
            <person name="Zhu W."/>
            <person name="Wang G."/>
        </authorList>
    </citation>
    <scope>NUCLEOTIDE SEQUENCE [LARGE SCALE GENOMIC DNA]</scope>
    <source>
        <strain evidence="2 3">DSM 18566</strain>
    </source>
</reference>
<proteinExistence type="predicted"/>
<dbReference type="PANTHER" id="PTHR33608">
    <property type="entry name" value="BLL2464 PROTEIN"/>
    <property type="match status" value="1"/>
</dbReference>
<evidence type="ECO:0000313" key="3">
    <source>
        <dbReference type="Proteomes" id="UP000030013"/>
    </source>
</evidence>